<evidence type="ECO:0000313" key="2">
    <source>
        <dbReference type="Proteomes" id="UP000076722"/>
    </source>
</evidence>
<keyword evidence="2" id="KW-1185">Reference proteome</keyword>
<proteinExistence type="predicted"/>
<evidence type="ECO:0000313" key="1">
    <source>
        <dbReference type="EMBL" id="KZS88169.1"/>
    </source>
</evidence>
<dbReference type="SUPFAM" id="SSF53098">
    <property type="entry name" value="Ribonuclease H-like"/>
    <property type="match status" value="1"/>
</dbReference>
<protein>
    <recommendedName>
        <fullName evidence="3">hAT-like transposase RNase-H fold domain-containing protein</fullName>
    </recommendedName>
</protein>
<evidence type="ECO:0008006" key="3">
    <source>
        <dbReference type="Google" id="ProtNLM"/>
    </source>
</evidence>
<sequence>MCRKSYELRTAIDLFVNSADALFGPITTIAYNGGKPKSIAWKAFCLSVQSWLKVLRVTEILEDADSIQHFFSSDKVPTFYRLVPAVEELLTQWESKLEEEDYEDYREGLTDAIAKVRKYYCKYDDKPAIVLSMAIHPHYKLMWIECNWGGAETQAEEIAAGDPDAKNWHDEARKTLESTVCTIIPGHGHISRVSRWLSTP</sequence>
<accession>A0A164NYH3</accession>
<dbReference type="InterPro" id="IPR012337">
    <property type="entry name" value="RNaseH-like_sf"/>
</dbReference>
<dbReference type="EMBL" id="KV419439">
    <property type="protein sequence ID" value="KZS88169.1"/>
    <property type="molecule type" value="Genomic_DNA"/>
</dbReference>
<organism evidence="1 2">
    <name type="scientific">Sistotremastrum niveocremeum HHB9708</name>
    <dbReference type="NCBI Taxonomy" id="1314777"/>
    <lineage>
        <taxon>Eukaryota</taxon>
        <taxon>Fungi</taxon>
        <taxon>Dikarya</taxon>
        <taxon>Basidiomycota</taxon>
        <taxon>Agaricomycotina</taxon>
        <taxon>Agaricomycetes</taxon>
        <taxon>Sistotremastrales</taxon>
        <taxon>Sistotremastraceae</taxon>
        <taxon>Sertulicium</taxon>
        <taxon>Sertulicium niveocremeum</taxon>
    </lineage>
</organism>
<dbReference type="Proteomes" id="UP000076722">
    <property type="component" value="Unassembled WGS sequence"/>
</dbReference>
<gene>
    <name evidence="1" type="ORF">SISNIDRAFT_418509</name>
</gene>
<dbReference type="OrthoDB" id="3237158at2759"/>
<name>A0A164NYH3_9AGAM</name>
<dbReference type="AlphaFoldDB" id="A0A164NYH3"/>
<reference evidence="1 2" key="1">
    <citation type="journal article" date="2016" name="Mol. Biol. Evol.">
        <title>Comparative Genomics of Early-Diverging Mushroom-Forming Fungi Provides Insights into the Origins of Lignocellulose Decay Capabilities.</title>
        <authorList>
            <person name="Nagy L.G."/>
            <person name="Riley R."/>
            <person name="Tritt A."/>
            <person name="Adam C."/>
            <person name="Daum C."/>
            <person name="Floudas D."/>
            <person name="Sun H."/>
            <person name="Yadav J.S."/>
            <person name="Pangilinan J."/>
            <person name="Larsson K.H."/>
            <person name="Matsuura K."/>
            <person name="Barry K."/>
            <person name="Labutti K."/>
            <person name="Kuo R."/>
            <person name="Ohm R.A."/>
            <person name="Bhattacharya S.S."/>
            <person name="Shirouzu T."/>
            <person name="Yoshinaga Y."/>
            <person name="Martin F.M."/>
            <person name="Grigoriev I.V."/>
            <person name="Hibbett D.S."/>
        </authorList>
    </citation>
    <scope>NUCLEOTIDE SEQUENCE [LARGE SCALE GENOMIC DNA]</scope>
    <source>
        <strain evidence="1 2">HHB9708</strain>
    </source>
</reference>